<dbReference type="PROSITE" id="PS51733">
    <property type="entry name" value="BPL_LPL_CATALYTIC"/>
    <property type="match status" value="1"/>
</dbReference>
<dbReference type="SUPFAM" id="SSF46785">
    <property type="entry name" value="Winged helix' DNA-binding domain"/>
    <property type="match status" value="1"/>
</dbReference>
<protein>
    <recommendedName>
        <fullName evidence="6">Bifunctional ligase/repressor BirA</fullName>
    </recommendedName>
    <alternativeName>
        <fullName evidence="6">Biotin--[acetyl-CoA-carboxylase] ligase</fullName>
        <ecNumber evidence="6">6.3.4.15</ecNumber>
    </alternativeName>
    <alternativeName>
        <fullName evidence="6">Biotin--protein ligase</fullName>
    </alternativeName>
    <alternativeName>
        <fullName evidence="6">Biotin-[acetyl-CoA carboxylase] synthetase</fullName>
    </alternativeName>
</protein>
<dbReference type="InterPro" id="IPR004143">
    <property type="entry name" value="BPL_LPL_catalytic"/>
</dbReference>
<feature type="binding site" evidence="6">
    <location>
        <position position="109"/>
    </location>
    <ligand>
        <name>biotin</name>
        <dbReference type="ChEBI" id="CHEBI:57586"/>
    </ligand>
</feature>
<dbReference type="InterPro" id="IPR036390">
    <property type="entry name" value="WH_DNA-bd_sf"/>
</dbReference>
<evidence type="ECO:0000256" key="4">
    <source>
        <dbReference type="ARBA" id="ARBA00023267"/>
    </source>
</evidence>
<dbReference type="InterPro" id="IPR003142">
    <property type="entry name" value="BPL_C"/>
</dbReference>
<dbReference type="GO" id="GO:0005737">
    <property type="term" value="C:cytoplasm"/>
    <property type="evidence" value="ECO:0007669"/>
    <property type="project" value="TreeGrafter"/>
</dbReference>
<comment type="similarity">
    <text evidence="6">Belongs to the biotin--protein ligase family.</text>
</comment>
<dbReference type="Gene3D" id="2.30.30.100">
    <property type="match status" value="1"/>
</dbReference>
<dbReference type="HAMAP" id="MF_00978">
    <property type="entry name" value="Bifunct_BirA"/>
    <property type="match status" value="1"/>
</dbReference>
<evidence type="ECO:0000313" key="8">
    <source>
        <dbReference type="EMBL" id="HER96968.1"/>
    </source>
</evidence>
<dbReference type="InterPro" id="IPR045864">
    <property type="entry name" value="aa-tRNA-synth_II/BPL/LPL"/>
</dbReference>
<keyword evidence="6" id="KW-0805">Transcription regulation</keyword>
<sequence length="315" mass="34509">MKDTALLFVLDETFTSGSVLARRLRLSRVAVWKHAHRLQQAGYPIEIVHGQGYRLQPGTPAPHLLHPLLKGRFGQSYRYLGCTTSTQDALRTWAEAGAPEGAVVLAEQQTHGRGRRGRVWVSPAGTGLYFSVLLRPRLPLTELLRLSLTAGIALAEATEVGQLKWPNDLLAPNGRKLAGVLLEADLRGEEVRYVLLGIGLNVHRAELPPEAAYLEAYRPGVRRATLLATLLERLEFWYDRLAEAETVLAAWRQHSGTLGRRVRIETPSGPIEGIAEDVEASGALHVRLPDGTRRTVSAGDVALLQAVSENFPPVG</sequence>
<feature type="domain" description="BPL/LPL catalytic" evidence="7">
    <location>
        <begin position="74"/>
        <end position="242"/>
    </location>
</feature>
<dbReference type="GO" id="GO:0003677">
    <property type="term" value="F:DNA binding"/>
    <property type="evidence" value="ECO:0007669"/>
    <property type="project" value="UniProtKB-UniRule"/>
</dbReference>
<dbReference type="InterPro" id="IPR008988">
    <property type="entry name" value="Transcriptional_repressor_C"/>
</dbReference>
<proteinExistence type="inferred from homology"/>
<name>A0A7V2F7I4_RHOMR</name>
<comment type="function">
    <text evidence="6">Acts both as a biotin--[acetyl-CoA-carboxylase] ligase and a repressor.</text>
</comment>
<dbReference type="InterPro" id="IPR004408">
    <property type="entry name" value="Biotin_CoA_COase_ligase"/>
</dbReference>
<dbReference type="InterPro" id="IPR030855">
    <property type="entry name" value="Bifunct_BirA"/>
</dbReference>
<keyword evidence="6" id="KW-0678">Repressor</keyword>
<accession>A0A7V2F7I4</accession>
<gene>
    <name evidence="6" type="primary">birA</name>
    <name evidence="8" type="ORF">ENO59_10755</name>
</gene>
<keyword evidence="3 6" id="KW-0067">ATP-binding</keyword>
<dbReference type="Pfam" id="PF03099">
    <property type="entry name" value="BPL_LplA_LipB"/>
    <property type="match status" value="1"/>
</dbReference>
<comment type="caution">
    <text evidence="6">Lacks conserved residue(s) required for the propagation of feature annotation.</text>
</comment>
<evidence type="ECO:0000259" key="7">
    <source>
        <dbReference type="PROSITE" id="PS51733"/>
    </source>
</evidence>
<reference evidence="8" key="1">
    <citation type="journal article" date="2020" name="mSystems">
        <title>Genome- and Community-Level Interaction Insights into Carbon Utilization and Element Cycling Functions of Hydrothermarchaeota in Hydrothermal Sediment.</title>
        <authorList>
            <person name="Zhou Z."/>
            <person name="Liu Y."/>
            <person name="Xu W."/>
            <person name="Pan J."/>
            <person name="Luo Z.H."/>
            <person name="Li M."/>
        </authorList>
    </citation>
    <scope>NUCLEOTIDE SEQUENCE [LARGE SCALE GENOMIC DNA]</scope>
    <source>
        <strain evidence="8">SpSt-143</strain>
    </source>
</reference>
<dbReference type="EMBL" id="DSGB01000006">
    <property type="protein sequence ID" value="HER96968.1"/>
    <property type="molecule type" value="Genomic_DNA"/>
</dbReference>
<evidence type="ECO:0000256" key="3">
    <source>
        <dbReference type="ARBA" id="ARBA00022840"/>
    </source>
</evidence>
<evidence type="ECO:0000256" key="2">
    <source>
        <dbReference type="ARBA" id="ARBA00022741"/>
    </source>
</evidence>
<keyword evidence="6" id="KW-0238">DNA-binding</keyword>
<dbReference type="GO" id="GO:0006355">
    <property type="term" value="P:regulation of DNA-templated transcription"/>
    <property type="evidence" value="ECO:0007669"/>
    <property type="project" value="UniProtKB-UniRule"/>
</dbReference>
<keyword evidence="1 6" id="KW-0436">Ligase</keyword>
<dbReference type="Pfam" id="PF02237">
    <property type="entry name" value="BPL_C"/>
    <property type="match status" value="1"/>
</dbReference>
<dbReference type="SUPFAM" id="SSF50037">
    <property type="entry name" value="C-terminal domain of transcriptional repressors"/>
    <property type="match status" value="1"/>
</dbReference>
<keyword evidence="6" id="KW-0804">Transcription</keyword>
<dbReference type="InterPro" id="IPR013196">
    <property type="entry name" value="HTH_11"/>
</dbReference>
<keyword evidence="4 6" id="KW-0092">Biotin</keyword>
<evidence type="ECO:0000256" key="1">
    <source>
        <dbReference type="ARBA" id="ARBA00022598"/>
    </source>
</evidence>
<dbReference type="GO" id="GO:0004077">
    <property type="term" value="F:biotin--[biotin carboxyl-carrier protein] ligase activity"/>
    <property type="evidence" value="ECO:0007669"/>
    <property type="project" value="UniProtKB-UniRule"/>
</dbReference>
<comment type="caution">
    <text evidence="8">The sequence shown here is derived from an EMBL/GenBank/DDBJ whole genome shotgun (WGS) entry which is preliminary data.</text>
</comment>
<comment type="catalytic activity">
    <reaction evidence="5 6">
        <text>biotin + L-lysyl-[protein] + ATP = N(6)-biotinyl-L-lysyl-[protein] + AMP + diphosphate + H(+)</text>
        <dbReference type="Rhea" id="RHEA:11756"/>
        <dbReference type="Rhea" id="RHEA-COMP:9752"/>
        <dbReference type="Rhea" id="RHEA-COMP:10505"/>
        <dbReference type="ChEBI" id="CHEBI:15378"/>
        <dbReference type="ChEBI" id="CHEBI:29969"/>
        <dbReference type="ChEBI" id="CHEBI:30616"/>
        <dbReference type="ChEBI" id="CHEBI:33019"/>
        <dbReference type="ChEBI" id="CHEBI:57586"/>
        <dbReference type="ChEBI" id="CHEBI:83144"/>
        <dbReference type="ChEBI" id="CHEBI:456215"/>
        <dbReference type="EC" id="6.3.4.15"/>
    </reaction>
</comment>
<dbReference type="Pfam" id="PF08279">
    <property type="entry name" value="HTH_11"/>
    <property type="match status" value="1"/>
</dbReference>
<feature type="binding site" evidence="6">
    <location>
        <begin position="113"/>
        <end position="115"/>
    </location>
    <ligand>
        <name>biotin</name>
        <dbReference type="ChEBI" id="CHEBI:57586"/>
    </ligand>
</feature>
<dbReference type="PANTHER" id="PTHR12835:SF5">
    <property type="entry name" value="BIOTIN--PROTEIN LIGASE"/>
    <property type="match status" value="1"/>
</dbReference>
<dbReference type="AlphaFoldDB" id="A0A7V2F7I4"/>
<feature type="DNA-binding region" description="H-T-H motif" evidence="6">
    <location>
        <begin position="17"/>
        <end position="36"/>
    </location>
</feature>
<evidence type="ECO:0000256" key="6">
    <source>
        <dbReference type="HAMAP-Rule" id="MF_00978"/>
    </source>
</evidence>
<dbReference type="SUPFAM" id="SSF55681">
    <property type="entry name" value="Class II aaRS and biotin synthetases"/>
    <property type="match status" value="1"/>
</dbReference>
<dbReference type="InterPro" id="IPR036388">
    <property type="entry name" value="WH-like_DNA-bd_sf"/>
</dbReference>
<keyword evidence="2 6" id="KW-0547">Nucleotide-binding</keyword>
<dbReference type="Gene3D" id="3.30.930.10">
    <property type="entry name" value="Bira Bifunctional Protein, Domain 2"/>
    <property type="match status" value="1"/>
</dbReference>
<dbReference type="NCBIfam" id="TIGR00121">
    <property type="entry name" value="birA_ligase"/>
    <property type="match status" value="1"/>
</dbReference>
<organism evidence="8">
    <name type="scientific">Rhodothermus marinus</name>
    <name type="common">Rhodothermus obamensis</name>
    <dbReference type="NCBI Taxonomy" id="29549"/>
    <lineage>
        <taxon>Bacteria</taxon>
        <taxon>Pseudomonadati</taxon>
        <taxon>Rhodothermota</taxon>
        <taxon>Rhodothermia</taxon>
        <taxon>Rhodothermales</taxon>
        <taxon>Rhodothermaceae</taxon>
        <taxon>Rhodothermus</taxon>
    </lineage>
</organism>
<dbReference type="GO" id="GO:0005524">
    <property type="term" value="F:ATP binding"/>
    <property type="evidence" value="ECO:0007669"/>
    <property type="project" value="UniProtKB-UniRule"/>
</dbReference>
<dbReference type="Gene3D" id="1.10.10.10">
    <property type="entry name" value="Winged helix-like DNA-binding domain superfamily/Winged helix DNA-binding domain"/>
    <property type="match status" value="1"/>
</dbReference>
<dbReference type="PANTHER" id="PTHR12835">
    <property type="entry name" value="BIOTIN PROTEIN LIGASE"/>
    <property type="match status" value="1"/>
</dbReference>
<dbReference type="EC" id="6.3.4.15" evidence="6"/>
<dbReference type="CDD" id="cd16442">
    <property type="entry name" value="BPL"/>
    <property type="match status" value="1"/>
</dbReference>
<evidence type="ECO:0000256" key="5">
    <source>
        <dbReference type="ARBA" id="ARBA00047846"/>
    </source>
</evidence>